<dbReference type="Proteomes" id="UP001596298">
    <property type="component" value="Unassembled WGS sequence"/>
</dbReference>
<dbReference type="EMBL" id="JBHSWH010000001">
    <property type="protein sequence ID" value="MFC6706822.1"/>
    <property type="molecule type" value="Genomic_DNA"/>
</dbReference>
<sequence length="71" mass="7836">MSRPPRTLRQVRMHFFLVAIVAVVMAMNLAVALGESSRVRSVVCCVALVSCVVMFGLDARSMKAARLARRE</sequence>
<dbReference type="RefSeq" id="WP_382403505.1">
    <property type="nucleotide sequence ID" value="NZ_JBHSWH010000001.1"/>
</dbReference>
<proteinExistence type="predicted"/>
<feature type="transmembrane region" description="Helical" evidence="1">
    <location>
        <begin position="39"/>
        <end position="57"/>
    </location>
</feature>
<reference evidence="3" key="1">
    <citation type="journal article" date="2019" name="Int. J. Syst. Evol. Microbiol.">
        <title>The Global Catalogue of Microorganisms (GCM) 10K type strain sequencing project: providing services to taxonomists for standard genome sequencing and annotation.</title>
        <authorList>
            <consortium name="The Broad Institute Genomics Platform"/>
            <consortium name="The Broad Institute Genome Sequencing Center for Infectious Disease"/>
            <person name="Wu L."/>
            <person name="Ma J."/>
        </authorList>
    </citation>
    <scope>NUCLEOTIDE SEQUENCE [LARGE SCALE GENOMIC DNA]</scope>
    <source>
        <strain evidence="3">CCUG 58127</strain>
    </source>
</reference>
<feature type="transmembrane region" description="Helical" evidence="1">
    <location>
        <begin position="12"/>
        <end position="33"/>
    </location>
</feature>
<organism evidence="2 3">
    <name type="scientific">Flexivirga alba</name>
    <dbReference type="NCBI Taxonomy" id="702742"/>
    <lineage>
        <taxon>Bacteria</taxon>
        <taxon>Bacillati</taxon>
        <taxon>Actinomycetota</taxon>
        <taxon>Actinomycetes</taxon>
        <taxon>Micrococcales</taxon>
        <taxon>Dermacoccaceae</taxon>
        <taxon>Flexivirga</taxon>
    </lineage>
</organism>
<name>A0ABW2AIQ0_9MICO</name>
<comment type="caution">
    <text evidence="2">The sequence shown here is derived from an EMBL/GenBank/DDBJ whole genome shotgun (WGS) entry which is preliminary data.</text>
</comment>
<keyword evidence="3" id="KW-1185">Reference proteome</keyword>
<gene>
    <name evidence="2" type="ORF">ACFQDH_16555</name>
</gene>
<keyword evidence="1" id="KW-1133">Transmembrane helix</keyword>
<accession>A0ABW2AIQ0</accession>
<evidence type="ECO:0000313" key="2">
    <source>
        <dbReference type="EMBL" id="MFC6706822.1"/>
    </source>
</evidence>
<keyword evidence="1" id="KW-0812">Transmembrane</keyword>
<evidence type="ECO:0000256" key="1">
    <source>
        <dbReference type="SAM" id="Phobius"/>
    </source>
</evidence>
<keyword evidence="1" id="KW-0472">Membrane</keyword>
<protein>
    <submittedName>
        <fullName evidence="2">Uncharacterized protein</fullName>
    </submittedName>
</protein>
<evidence type="ECO:0000313" key="3">
    <source>
        <dbReference type="Proteomes" id="UP001596298"/>
    </source>
</evidence>